<evidence type="ECO:0000313" key="3">
    <source>
        <dbReference type="Proteomes" id="UP000240572"/>
    </source>
</evidence>
<proteinExistence type="predicted"/>
<dbReference type="AlphaFoldDB" id="A0A2P8D7B0"/>
<keyword evidence="3" id="KW-1185">Reference proteome</keyword>
<accession>A0A2P8D7B0</accession>
<dbReference type="Proteomes" id="UP000240572">
    <property type="component" value="Unassembled WGS sequence"/>
</dbReference>
<sequence>MYYPDLSKYEETSLPIYTIGWLDQYEFFQQGAVSPFVVEKIIKTYLQEPVNLTRGIYLCPFCNRYLPAPCYIYINEDKSSILGHAEVWIPNKERTKIYAAPDLIIHYIKDHSYLPPQEFIDAVNDFDLASGWSGASRYEDFAKS</sequence>
<dbReference type="RefSeq" id="WP_106522141.1">
    <property type="nucleotide sequence ID" value="NZ_PYGD01000002.1"/>
</dbReference>
<evidence type="ECO:0000313" key="2">
    <source>
        <dbReference type="EMBL" id="PSK93114.1"/>
    </source>
</evidence>
<reference evidence="2 3" key="1">
    <citation type="submission" date="2018-03" db="EMBL/GenBank/DDBJ databases">
        <title>Genomic Encyclopedia of Type Strains, Phase III (KMG-III): the genomes of soil and plant-associated and newly described type strains.</title>
        <authorList>
            <person name="Whitman W."/>
        </authorList>
    </citation>
    <scope>NUCLEOTIDE SEQUENCE [LARGE SCALE GENOMIC DNA]</scope>
    <source>
        <strain evidence="2 3">CGMCC 1.12700</strain>
    </source>
</reference>
<dbReference type="OrthoDB" id="5523878at2"/>
<dbReference type="Pfam" id="PF25535">
    <property type="entry name" value="DUF7919"/>
    <property type="match status" value="1"/>
</dbReference>
<name>A0A2P8D7B0_9BACT</name>
<protein>
    <recommendedName>
        <fullName evidence="1">DUF7919 domain-containing protein</fullName>
    </recommendedName>
</protein>
<dbReference type="InterPro" id="IPR057679">
    <property type="entry name" value="DUF7919"/>
</dbReference>
<comment type="caution">
    <text evidence="2">The sequence shown here is derived from an EMBL/GenBank/DDBJ whole genome shotgun (WGS) entry which is preliminary data.</text>
</comment>
<dbReference type="EMBL" id="PYGD01000002">
    <property type="protein sequence ID" value="PSK93114.1"/>
    <property type="molecule type" value="Genomic_DNA"/>
</dbReference>
<organism evidence="2 3">
    <name type="scientific">Taibaiella chishuiensis</name>
    <dbReference type="NCBI Taxonomy" id="1434707"/>
    <lineage>
        <taxon>Bacteria</taxon>
        <taxon>Pseudomonadati</taxon>
        <taxon>Bacteroidota</taxon>
        <taxon>Chitinophagia</taxon>
        <taxon>Chitinophagales</taxon>
        <taxon>Chitinophagaceae</taxon>
        <taxon>Taibaiella</taxon>
    </lineage>
</organism>
<feature type="domain" description="DUF7919" evidence="1">
    <location>
        <begin position="1"/>
        <end position="123"/>
    </location>
</feature>
<evidence type="ECO:0000259" key="1">
    <source>
        <dbReference type="Pfam" id="PF25535"/>
    </source>
</evidence>
<gene>
    <name evidence="2" type="ORF">B0I18_10283</name>
</gene>